<evidence type="ECO:0000256" key="12">
    <source>
        <dbReference type="ARBA" id="ARBA00022741"/>
    </source>
</evidence>
<keyword evidence="11" id="KW-0808">Transferase</keyword>
<dbReference type="GO" id="GO:0005525">
    <property type="term" value="F:GTP binding"/>
    <property type="evidence" value="ECO:0007669"/>
    <property type="project" value="UniProtKB-KW"/>
</dbReference>
<evidence type="ECO:0000256" key="10">
    <source>
        <dbReference type="ARBA" id="ARBA00022573"/>
    </source>
</evidence>
<sequence length="176" mass="19383">MPVTLFLGGTKSGKSRLAESYASATGSEVSYIATSEALDDEMKQRIQHHQQQRPSHWHTIEQPIKLASAIARAKTDTILVDCLTLWLTNLLLADNEKQFSDQRDALLSTIENNTKTLIMVSNETNMGIVPMGSLSRRYCDEAGLLHQAIAALSDNVILSVAGLPHLLKGTLDDRLR</sequence>
<evidence type="ECO:0000313" key="18">
    <source>
        <dbReference type="EMBL" id="KKL51985.1"/>
    </source>
</evidence>
<dbReference type="InterPro" id="IPR027417">
    <property type="entry name" value="P-loop_NTPase"/>
</dbReference>
<evidence type="ECO:0000256" key="8">
    <source>
        <dbReference type="ARBA" id="ARBA00012016"/>
    </source>
</evidence>
<evidence type="ECO:0000256" key="6">
    <source>
        <dbReference type="ARBA" id="ARBA00005159"/>
    </source>
</evidence>
<dbReference type="EMBL" id="LAZR01032051">
    <property type="protein sequence ID" value="KKL51985.1"/>
    <property type="molecule type" value="Genomic_DNA"/>
</dbReference>
<reference evidence="18" key="1">
    <citation type="journal article" date="2015" name="Nature">
        <title>Complex archaea that bridge the gap between prokaryotes and eukaryotes.</title>
        <authorList>
            <person name="Spang A."/>
            <person name="Saw J.H."/>
            <person name="Jorgensen S.L."/>
            <person name="Zaremba-Niedzwiedzka K."/>
            <person name="Martijn J."/>
            <person name="Lind A.E."/>
            <person name="van Eijk R."/>
            <person name="Schleper C."/>
            <person name="Guy L."/>
            <person name="Ettema T.J."/>
        </authorList>
    </citation>
    <scope>NUCLEOTIDE SEQUENCE</scope>
</reference>
<evidence type="ECO:0000256" key="2">
    <source>
        <dbReference type="ARBA" id="ARBA00000711"/>
    </source>
</evidence>
<organism evidence="18">
    <name type="scientific">marine sediment metagenome</name>
    <dbReference type="NCBI Taxonomy" id="412755"/>
    <lineage>
        <taxon>unclassified sequences</taxon>
        <taxon>metagenomes</taxon>
        <taxon>ecological metagenomes</taxon>
    </lineage>
</organism>
<dbReference type="InterPro" id="IPR003203">
    <property type="entry name" value="CobU/CobP"/>
</dbReference>
<accession>A0A0F9F420</accession>
<evidence type="ECO:0000256" key="13">
    <source>
        <dbReference type="ARBA" id="ARBA00022777"/>
    </source>
</evidence>
<dbReference type="Pfam" id="PF02283">
    <property type="entry name" value="CobU"/>
    <property type="match status" value="1"/>
</dbReference>
<evidence type="ECO:0000256" key="3">
    <source>
        <dbReference type="ARBA" id="ARBA00001522"/>
    </source>
</evidence>
<comment type="function">
    <text evidence="4">Catalyzes ATP-dependent phosphorylation of adenosylcobinamide and addition of GMP to adenosylcobinamide phosphate.</text>
</comment>
<dbReference type="SUPFAM" id="SSF52540">
    <property type="entry name" value="P-loop containing nucleoside triphosphate hydrolases"/>
    <property type="match status" value="1"/>
</dbReference>
<gene>
    <name evidence="18" type="ORF">LCGC14_2290020</name>
</gene>
<dbReference type="PANTHER" id="PTHR34848:SF1">
    <property type="entry name" value="BIFUNCTIONAL ADENOSYLCOBALAMIN BIOSYNTHESIS PROTEIN COBU"/>
    <property type="match status" value="1"/>
</dbReference>
<evidence type="ECO:0000256" key="5">
    <source>
        <dbReference type="ARBA" id="ARBA00004692"/>
    </source>
</evidence>
<comment type="catalytic activity">
    <reaction evidence="1">
        <text>adenosylcob(III)inamide + ATP = adenosylcob(III)inamide phosphate + ADP + H(+)</text>
        <dbReference type="Rhea" id="RHEA:15769"/>
        <dbReference type="ChEBI" id="CHEBI:2480"/>
        <dbReference type="ChEBI" id="CHEBI:15378"/>
        <dbReference type="ChEBI" id="CHEBI:30616"/>
        <dbReference type="ChEBI" id="CHEBI:58502"/>
        <dbReference type="ChEBI" id="CHEBI:456216"/>
        <dbReference type="EC" id="2.7.1.156"/>
    </reaction>
</comment>
<evidence type="ECO:0000256" key="1">
    <source>
        <dbReference type="ARBA" id="ARBA00000312"/>
    </source>
</evidence>
<evidence type="ECO:0000256" key="7">
    <source>
        <dbReference type="ARBA" id="ARBA00007490"/>
    </source>
</evidence>
<comment type="pathway">
    <text evidence="6">Cofactor biosynthesis; adenosylcobalamin biosynthesis; adenosylcobalamin from cob(II)yrinate a,c-diamide: step 5/7.</text>
</comment>
<keyword evidence="13" id="KW-0418">Kinase</keyword>
<dbReference type="PANTHER" id="PTHR34848">
    <property type="match status" value="1"/>
</dbReference>
<comment type="similarity">
    <text evidence="7">Belongs to the CobU/CobP family.</text>
</comment>
<dbReference type="GO" id="GO:0005524">
    <property type="term" value="F:ATP binding"/>
    <property type="evidence" value="ECO:0007669"/>
    <property type="project" value="UniProtKB-KW"/>
</dbReference>
<keyword evidence="15" id="KW-0342">GTP-binding</keyword>
<dbReference type="EC" id="2.7.7.62" evidence="9"/>
<evidence type="ECO:0000256" key="14">
    <source>
        <dbReference type="ARBA" id="ARBA00022840"/>
    </source>
</evidence>
<dbReference type="PIRSF" id="PIRSF006135">
    <property type="entry name" value="CobU"/>
    <property type="match status" value="1"/>
</dbReference>
<dbReference type="NCBIfam" id="NF004469">
    <property type="entry name" value="PRK05800.1"/>
    <property type="match status" value="1"/>
</dbReference>
<keyword evidence="10" id="KW-0169">Cobalamin biosynthesis</keyword>
<comment type="catalytic activity">
    <reaction evidence="2">
        <text>adenosylcob(III)inamide phosphate + GTP + H(+) = adenosylcob(III)inamide-GDP + diphosphate</text>
        <dbReference type="Rhea" id="RHEA:22712"/>
        <dbReference type="ChEBI" id="CHEBI:15378"/>
        <dbReference type="ChEBI" id="CHEBI:33019"/>
        <dbReference type="ChEBI" id="CHEBI:37565"/>
        <dbReference type="ChEBI" id="CHEBI:58502"/>
        <dbReference type="ChEBI" id="CHEBI:60487"/>
        <dbReference type="EC" id="2.7.7.62"/>
    </reaction>
</comment>
<dbReference type="GO" id="GO:0008820">
    <property type="term" value="F:cobinamide phosphate guanylyltransferase activity"/>
    <property type="evidence" value="ECO:0007669"/>
    <property type="project" value="UniProtKB-EC"/>
</dbReference>
<dbReference type="CDD" id="cd00544">
    <property type="entry name" value="CobU"/>
    <property type="match status" value="1"/>
</dbReference>
<evidence type="ECO:0000256" key="11">
    <source>
        <dbReference type="ARBA" id="ARBA00022679"/>
    </source>
</evidence>
<comment type="pathway">
    <text evidence="5">Cofactor biosynthesis; adenosylcobalamin biosynthesis; adenosylcobalamin from cob(II)yrinate a,c-diamide: step 6/7.</text>
</comment>
<dbReference type="GO" id="GO:0043752">
    <property type="term" value="F:adenosylcobinamide kinase activity"/>
    <property type="evidence" value="ECO:0007669"/>
    <property type="project" value="UniProtKB-EC"/>
</dbReference>
<evidence type="ECO:0000256" key="15">
    <source>
        <dbReference type="ARBA" id="ARBA00023134"/>
    </source>
</evidence>
<name>A0A0F9F420_9ZZZZ</name>
<evidence type="ECO:0000256" key="16">
    <source>
        <dbReference type="ARBA" id="ARBA00029570"/>
    </source>
</evidence>
<keyword evidence="14" id="KW-0067">ATP-binding</keyword>
<evidence type="ECO:0000256" key="4">
    <source>
        <dbReference type="ARBA" id="ARBA00003889"/>
    </source>
</evidence>
<comment type="catalytic activity">
    <reaction evidence="3">
        <text>adenosylcob(III)inamide + GTP = adenosylcob(III)inamide phosphate + GDP + H(+)</text>
        <dbReference type="Rhea" id="RHEA:15765"/>
        <dbReference type="ChEBI" id="CHEBI:2480"/>
        <dbReference type="ChEBI" id="CHEBI:15378"/>
        <dbReference type="ChEBI" id="CHEBI:37565"/>
        <dbReference type="ChEBI" id="CHEBI:58189"/>
        <dbReference type="ChEBI" id="CHEBI:58502"/>
        <dbReference type="EC" id="2.7.1.156"/>
    </reaction>
</comment>
<protein>
    <recommendedName>
        <fullName evidence="16">Adenosylcobinamide kinase</fullName>
        <ecNumber evidence="8">2.7.1.156</ecNumber>
        <ecNumber evidence="9">2.7.7.62</ecNumber>
    </recommendedName>
    <alternativeName>
        <fullName evidence="17">Adenosylcobinamide-phosphate guanylyltransferase</fullName>
    </alternativeName>
</protein>
<dbReference type="Gene3D" id="3.40.50.300">
    <property type="entry name" value="P-loop containing nucleotide triphosphate hydrolases"/>
    <property type="match status" value="1"/>
</dbReference>
<evidence type="ECO:0000256" key="17">
    <source>
        <dbReference type="ARBA" id="ARBA00030571"/>
    </source>
</evidence>
<dbReference type="EC" id="2.7.1.156" evidence="8"/>
<comment type="caution">
    <text evidence="18">The sequence shown here is derived from an EMBL/GenBank/DDBJ whole genome shotgun (WGS) entry which is preliminary data.</text>
</comment>
<proteinExistence type="inferred from homology"/>
<keyword evidence="12" id="KW-0547">Nucleotide-binding</keyword>
<dbReference type="AlphaFoldDB" id="A0A0F9F420"/>
<evidence type="ECO:0000256" key="9">
    <source>
        <dbReference type="ARBA" id="ARBA00012523"/>
    </source>
</evidence>
<dbReference type="GO" id="GO:0009236">
    <property type="term" value="P:cobalamin biosynthetic process"/>
    <property type="evidence" value="ECO:0007669"/>
    <property type="project" value="UniProtKB-KW"/>
</dbReference>